<comment type="caution">
    <text evidence="2">The sequence shown here is derived from an EMBL/GenBank/DDBJ whole genome shotgun (WGS) entry which is preliminary data.</text>
</comment>
<dbReference type="Proteomes" id="UP001063166">
    <property type="component" value="Unassembled WGS sequence"/>
</dbReference>
<keyword evidence="1" id="KW-0472">Membrane</keyword>
<proteinExistence type="predicted"/>
<dbReference type="AlphaFoldDB" id="A0A9P3PDX3"/>
<name>A0A9P3PDX3_LYOSH</name>
<dbReference type="InterPro" id="IPR036908">
    <property type="entry name" value="RlpA-like_sf"/>
</dbReference>
<protein>
    <submittedName>
        <fullName evidence="2">Secreted protein</fullName>
    </submittedName>
</protein>
<gene>
    <name evidence="2" type="ORF">LshimejAT787_0105880</name>
</gene>
<keyword evidence="3" id="KW-1185">Reference proteome</keyword>
<dbReference type="OrthoDB" id="406505at2759"/>
<reference evidence="2" key="1">
    <citation type="submission" date="2022-07" db="EMBL/GenBank/DDBJ databases">
        <title>The genome of Lyophyllum shimeji provides insight into the initial evolution of ectomycorrhizal fungal genome.</title>
        <authorList>
            <person name="Kobayashi Y."/>
            <person name="Shibata T."/>
            <person name="Hirakawa H."/>
            <person name="Shigenobu S."/>
            <person name="Nishiyama T."/>
            <person name="Yamada A."/>
            <person name="Hasebe M."/>
            <person name="Kawaguchi M."/>
        </authorList>
    </citation>
    <scope>NUCLEOTIDE SEQUENCE</scope>
    <source>
        <strain evidence="2">AT787</strain>
    </source>
</reference>
<organism evidence="2 3">
    <name type="scientific">Lyophyllum shimeji</name>
    <name type="common">Hon-shimeji</name>
    <name type="synonym">Tricholoma shimeji</name>
    <dbReference type="NCBI Taxonomy" id="47721"/>
    <lineage>
        <taxon>Eukaryota</taxon>
        <taxon>Fungi</taxon>
        <taxon>Dikarya</taxon>
        <taxon>Basidiomycota</taxon>
        <taxon>Agaricomycotina</taxon>
        <taxon>Agaricomycetes</taxon>
        <taxon>Agaricomycetidae</taxon>
        <taxon>Agaricales</taxon>
        <taxon>Tricholomatineae</taxon>
        <taxon>Lyophyllaceae</taxon>
        <taxon>Lyophyllum</taxon>
    </lineage>
</organism>
<evidence type="ECO:0000313" key="3">
    <source>
        <dbReference type="Proteomes" id="UP001063166"/>
    </source>
</evidence>
<keyword evidence="1" id="KW-1133">Transmembrane helix</keyword>
<sequence>MVNVYFFSAACIAVFQFISIPALAIINTASSARAIARSRYSRAHSLGSDYQFDPRDGWTTVNATNLQYKYRRNEQSLDNATSISDQQLGKRAPSSRVGLGETLGGVVSGIWKGIKAFGDPQTVTITWYTGHDLKNPSCWAQGNWAPTDKSFACALTLHGWHDRPECFKFLELCNGPKKCVFVRVVDSSFGELANFDQGVLAVQLRMATEPDHWYEDLWGPKHKR</sequence>
<accession>A0A9P3PDX3</accession>
<feature type="transmembrane region" description="Helical" evidence="1">
    <location>
        <begin position="6"/>
        <end position="29"/>
    </location>
</feature>
<keyword evidence="1" id="KW-0812">Transmembrane</keyword>
<evidence type="ECO:0000313" key="2">
    <source>
        <dbReference type="EMBL" id="GLB33704.1"/>
    </source>
</evidence>
<dbReference type="SUPFAM" id="SSF50685">
    <property type="entry name" value="Barwin-like endoglucanases"/>
    <property type="match status" value="1"/>
</dbReference>
<evidence type="ECO:0000256" key="1">
    <source>
        <dbReference type="SAM" id="Phobius"/>
    </source>
</evidence>
<dbReference type="EMBL" id="BRPK01000001">
    <property type="protein sequence ID" value="GLB33704.1"/>
    <property type="molecule type" value="Genomic_DNA"/>
</dbReference>